<protein>
    <recommendedName>
        <fullName evidence="1">UPF0434 protein FJM51_14965</fullName>
    </recommendedName>
</protein>
<dbReference type="Pfam" id="PF03966">
    <property type="entry name" value="Trm112p"/>
    <property type="match status" value="1"/>
</dbReference>
<dbReference type="HAMAP" id="MF_01187">
    <property type="entry name" value="UPF0434"/>
    <property type="match status" value="1"/>
</dbReference>
<dbReference type="PANTHER" id="PTHR33505">
    <property type="entry name" value="ZGC:162634"/>
    <property type="match status" value="1"/>
</dbReference>
<dbReference type="Gene3D" id="2.20.25.10">
    <property type="match status" value="1"/>
</dbReference>
<reference evidence="2 3" key="1">
    <citation type="submission" date="2019-06" db="EMBL/GenBank/DDBJ databases">
        <title>A novel bacterium of genus Amaricoccus, isolated from marine sediment.</title>
        <authorList>
            <person name="Huang H."/>
            <person name="Mo K."/>
            <person name="Hu Y."/>
        </authorList>
    </citation>
    <scope>NUCLEOTIDE SEQUENCE [LARGE SCALE GENOMIC DNA]</scope>
    <source>
        <strain evidence="2 3">HB172011</strain>
    </source>
</reference>
<accession>A0A501WKW4</accession>
<organism evidence="2 3">
    <name type="scientific">Amaricoccus solimangrovi</name>
    <dbReference type="NCBI Taxonomy" id="2589815"/>
    <lineage>
        <taxon>Bacteria</taxon>
        <taxon>Pseudomonadati</taxon>
        <taxon>Pseudomonadota</taxon>
        <taxon>Alphaproteobacteria</taxon>
        <taxon>Rhodobacterales</taxon>
        <taxon>Paracoccaceae</taxon>
        <taxon>Amaricoccus</taxon>
    </lineage>
</organism>
<evidence type="ECO:0000313" key="3">
    <source>
        <dbReference type="Proteomes" id="UP000319255"/>
    </source>
</evidence>
<dbReference type="FunFam" id="2.20.25.10:FF:000002">
    <property type="entry name" value="UPF0434 protein YcaR"/>
    <property type="match status" value="1"/>
</dbReference>
<evidence type="ECO:0000256" key="1">
    <source>
        <dbReference type="HAMAP-Rule" id="MF_01187"/>
    </source>
</evidence>
<dbReference type="InterPro" id="IPR005651">
    <property type="entry name" value="Trm112-like"/>
</dbReference>
<sequence length="71" mass="7727">MTEMPEAPAAGAGAHAIDRRMLEFLVCPVTRGPLVYDAARQELISRGAHLAFPIRGGIPVMLIDEARRLDD</sequence>
<dbReference type="EMBL" id="VFRP01000015">
    <property type="protein sequence ID" value="TPE49422.1"/>
    <property type="molecule type" value="Genomic_DNA"/>
</dbReference>
<name>A0A501WKW4_9RHOB</name>
<comment type="similarity">
    <text evidence="1">Belongs to the UPF0434 family.</text>
</comment>
<dbReference type="OrthoDB" id="9812205at2"/>
<gene>
    <name evidence="2" type="ORF">FJM51_14965</name>
</gene>
<dbReference type="GO" id="GO:0005829">
    <property type="term" value="C:cytosol"/>
    <property type="evidence" value="ECO:0007669"/>
    <property type="project" value="TreeGrafter"/>
</dbReference>
<proteinExistence type="inferred from homology"/>
<keyword evidence="3" id="KW-1185">Reference proteome</keyword>
<comment type="caution">
    <text evidence="2">The sequence shown here is derived from an EMBL/GenBank/DDBJ whole genome shotgun (WGS) entry which is preliminary data.</text>
</comment>
<dbReference type="Proteomes" id="UP000319255">
    <property type="component" value="Unassembled WGS sequence"/>
</dbReference>
<dbReference type="PANTHER" id="PTHR33505:SF4">
    <property type="entry name" value="PROTEIN PREY, MITOCHONDRIAL"/>
    <property type="match status" value="1"/>
</dbReference>
<evidence type="ECO:0000313" key="2">
    <source>
        <dbReference type="EMBL" id="TPE49422.1"/>
    </source>
</evidence>
<dbReference type="AlphaFoldDB" id="A0A501WKW4"/>
<dbReference type="SUPFAM" id="SSF158997">
    <property type="entry name" value="Trm112p-like"/>
    <property type="match status" value="1"/>
</dbReference>